<dbReference type="GO" id="GO:0005737">
    <property type="term" value="C:cytoplasm"/>
    <property type="evidence" value="ECO:0007669"/>
    <property type="project" value="UniProtKB-SubCell"/>
</dbReference>
<reference evidence="13" key="1">
    <citation type="submission" date="2025-08" db="UniProtKB">
        <authorList>
            <consortium name="RefSeq"/>
        </authorList>
    </citation>
    <scope>IDENTIFICATION</scope>
    <source>
        <tissue evidence="13">White muscle</tissue>
    </source>
</reference>
<comment type="similarity">
    <text evidence="3">Belongs to the CND2 (condensin subunit 2) family.</text>
</comment>
<feature type="compositionally biased region" description="Polar residues" evidence="11">
    <location>
        <begin position="62"/>
        <end position="73"/>
    </location>
</feature>
<dbReference type="PANTHER" id="PTHR13108:SF9">
    <property type="entry name" value="CONDENSIN COMPLEX SUBUNIT 2"/>
    <property type="match status" value="1"/>
</dbReference>
<gene>
    <name evidence="13" type="primary">LOC120063353</name>
</gene>
<evidence type="ECO:0000256" key="2">
    <source>
        <dbReference type="ARBA" id="ARBA00004496"/>
    </source>
</evidence>
<evidence type="ECO:0000256" key="6">
    <source>
        <dbReference type="ARBA" id="ARBA00022490"/>
    </source>
</evidence>
<accession>A0A8U1F4X9</accession>
<evidence type="ECO:0000256" key="10">
    <source>
        <dbReference type="ARBA" id="ARBA00023306"/>
    </source>
</evidence>
<evidence type="ECO:0000256" key="5">
    <source>
        <dbReference type="ARBA" id="ARBA00022454"/>
    </source>
</evidence>
<evidence type="ECO:0000256" key="7">
    <source>
        <dbReference type="ARBA" id="ARBA00022618"/>
    </source>
</evidence>
<dbReference type="GO" id="GO:0007076">
    <property type="term" value="P:mitotic chromosome condensation"/>
    <property type="evidence" value="ECO:0007669"/>
    <property type="project" value="InterPro"/>
</dbReference>
<dbReference type="GeneID" id="120063353"/>
<feature type="region of interest" description="Disordered" evidence="11">
    <location>
        <begin position="42"/>
        <end position="90"/>
    </location>
</feature>
<evidence type="ECO:0000256" key="8">
    <source>
        <dbReference type="ARBA" id="ARBA00022776"/>
    </source>
</evidence>
<dbReference type="KEGG" id="snh:120063353"/>
<comment type="subcellular location">
    <subcellularLocation>
        <location evidence="1">Chromosome</location>
    </subcellularLocation>
    <subcellularLocation>
        <location evidence="2">Cytoplasm</location>
    </subcellularLocation>
</comment>
<evidence type="ECO:0000256" key="3">
    <source>
        <dbReference type="ARBA" id="ARBA00009471"/>
    </source>
</evidence>
<dbReference type="PANTHER" id="PTHR13108">
    <property type="entry name" value="CONDENSIN COMPLEX SUBUNIT 2"/>
    <property type="match status" value="1"/>
</dbReference>
<dbReference type="RefSeq" id="XP_038869620.1">
    <property type="nucleotide sequence ID" value="XM_039013692.1"/>
</dbReference>
<name>A0A8U1F4X9_SALNM</name>
<dbReference type="AlphaFoldDB" id="A0A8U1F4X9"/>
<evidence type="ECO:0000313" key="12">
    <source>
        <dbReference type="Proteomes" id="UP000808372"/>
    </source>
</evidence>
<keyword evidence="7" id="KW-0132">Cell division</keyword>
<dbReference type="Proteomes" id="UP000808372">
    <property type="component" value="Chromosome 18"/>
</dbReference>
<dbReference type="GO" id="GO:0000796">
    <property type="term" value="C:condensin complex"/>
    <property type="evidence" value="ECO:0007669"/>
    <property type="project" value="InterPro"/>
</dbReference>
<sequence length="201" mass="21919">MSVNVCAPCQLCKEGQKKLSGELEGIGDYDYNNTNDTANFCPGLQGGDSDDGEGFSGGADDTQPSADSNLASSQDHDDVSTYGEDDLVPEPHRVNKIEINYAKTAKKMDMKRLKNIMWNLLTDSLEKTAKQEMENAETSEVSGEKVFSQTTKTLLQSLPPTMAQNLSVPLAFVALLHLANEKNLELVKVDDMSDIVIKQGQ</sequence>
<dbReference type="InterPro" id="IPR022816">
    <property type="entry name" value="Condensin_barren_su2"/>
</dbReference>
<protein>
    <recommendedName>
        <fullName evidence="4">Condensin complex subunit 2</fullName>
    </recommendedName>
</protein>
<dbReference type="GO" id="GO:0051301">
    <property type="term" value="P:cell division"/>
    <property type="evidence" value="ECO:0007669"/>
    <property type="project" value="UniProtKB-KW"/>
</dbReference>
<dbReference type="GO" id="GO:0003682">
    <property type="term" value="F:chromatin binding"/>
    <property type="evidence" value="ECO:0007669"/>
    <property type="project" value="TreeGrafter"/>
</dbReference>
<evidence type="ECO:0000256" key="1">
    <source>
        <dbReference type="ARBA" id="ARBA00004286"/>
    </source>
</evidence>
<keyword evidence="6" id="KW-0963">Cytoplasm</keyword>
<keyword evidence="10" id="KW-0131">Cell cycle</keyword>
<organism evidence="12 13">
    <name type="scientific">Salvelinus namaycush</name>
    <name type="common">Lake trout</name>
    <name type="synonym">Salmo namaycush</name>
    <dbReference type="NCBI Taxonomy" id="8040"/>
    <lineage>
        <taxon>Eukaryota</taxon>
        <taxon>Metazoa</taxon>
        <taxon>Chordata</taxon>
        <taxon>Craniata</taxon>
        <taxon>Vertebrata</taxon>
        <taxon>Euteleostomi</taxon>
        <taxon>Actinopterygii</taxon>
        <taxon>Neopterygii</taxon>
        <taxon>Teleostei</taxon>
        <taxon>Protacanthopterygii</taxon>
        <taxon>Salmoniformes</taxon>
        <taxon>Salmonidae</taxon>
        <taxon>Salmoninae</taxon>
        <taxon>Salvelinus</taxon>
    </lineage>
</organism>
<evidence type="ECO:0000313" key="13">
    <source>
        <dbReference type="RefSeq" id="XP_038869620.1"/>
    </source>
</evidence>
<keyword evidence="9" id="KW-0226">DNA condensation</keyword>
<keyword evidence="5" id="KW-0158">Chromosome</keyword>
<evidence type="ECO:0000256" key="9">
    <source>
        <dbReference type="ARBA" id="ARBA00023067"/>
    </source>
</evidence>
<evidence type="ECO:0000256" key="4">
    <source>
        <dbReference type="ARBA" id="ARBA00016065"/>
    </source>
</evidence>
<proteinExistence type="inferred from homology"/>
<dbReference type="Pfam" id="PF05786">
    <property type="entry name" value="Cnd2"/>
    <property type="match status" value="1"/>
</dbReference>
<keyword evidence="8" id="KW-0498">Mitosis</keyword>
<keyword evidence="12" id="KW-1185">Reference proteome</keyword>
<evidence type="ECO:0000256" key="11">
    <source>
        <dbReference type="SAM" id="MobiDB-lite"/>
    </source>
</evidence>